<sequence length="258" mass="27026">MMRTVVVTGSASGIGRATKELLESRGDRVVGVDIHDADVVVDLTTEEGRADLATRVGELTGGRIDAVVANAGLATPTPQTVAVNFFGAVATLEVLRPLLVGSDAPRAVATASMASFLPADDELVGLCLARDEAAALQRVKQLLEVDQGNLVYSSTKAALCRWLRRTAPTPEWAGAGIPLNAIGPGVVETPMTADLTATEEQRQGLLSMVPMPLNGFMGPDVPARLLAWLVSEENTHLCGQVVFVDGGSDTVIRGDATW</sequence>
<dbReference type="SUPFAM" id="SSF51735">
    <property type="entry name" value="NAD(P)-binding Rossmann-fold domains"/>
    <property type="match status" value="1"/>
</dbReference>
<evidence type="ECO:0000256" key="2">
    <source>
        <dbReference type="ARBA" id="ARBA00023002"/>
    </source>
</evidence>
<organism evidence="3 4">
    <name type="scientific">Actinotalea ferrariae CF5-4</name>
    <dbReference type="NCBI Taxonomy" id="948458"/>
    <lineage>
        <taxon>Bacteria</taxon>
        <taxon>Bacillati</taxon>
        <taxon>Actinomycetota</taxon>
        <taxon>Actinomycetes</taxon>
        <taxon>Micrococcales</taxon>
        <taxon>Cellulomonadaceae</taxon>
        <taxon>Actinotalea</taxon>
    </lineage>
</organism>
<dbReference type="EMBL" id="AXCW01000074">
    <property type="protein sequence ID" value="EYR63712.1"/>
    <property type="molecule type" value="Genomic_DNA"/>
</dbReference>
<keyword evidence="4" id="KW-1185">Reference proteome</keyword>
<dbReference type="InterPro" id="IPR002347">
    <property type="entry name" value="SDR_fam"/>
</dbReference>
<dbReference type="PRINTS" id="PR00081">
    <property type="entry name" value="GDHRDH"/>
</dbReference>
<evidence type="ECO:0000313" key="4">
    <source>
        <dbReference type="Proteomes" id="UP000019753"/>
    </source>
</evidence>
<reference evidence="3 4" key="1">
    <citation type="submission" date="2014-01" db="EMBL/GenBank/DDBJ databases">
        <title>Actinotalea ferrariae CF5-4.</title>
        <authorList>
            <person name="Chen F."/>
            <person name="Li Y."/>
            <person name="Wang G."/>
        </authorList>
    </citation>
    <scope>NUCLEOTIDE SEQUENCE [LARGE SCALE GENOMIC DNA]</scope>
    <source>
        <strain evidence="3 4">CF5-4</strain>
    </source>
</reference>
<comment type="similarity">
    <text evidence="1">Belongs to the short-chain dehydrogenases/reductases (SDR) family.</text>
</comment>
<dbReference type="Pfam" id="PF13561">
    <property type="entry name" value="adh_short_C2"/>
    <property type="match status" value="1"/>
</dbReference>
<comment type="caution">
    <text evidence="3">The sequence shown here is derived from an EMBL/GenBank/DDBJ whole genome shotgun (WGS) entry which is preliminary data.</text>
</comment>
<evidence type="ECO:0000256" key="1">
    <source>
        <dbReference type="ARBA" id="ARBA00006484"/>
    </source>
</evidence>
<dbReference type="Proteomes" id="UP000019753">
    <property type="component" value="Unassembled WGS sequence"/>
</dbReference>
<dbReference type="PANTHER" id="PTHR24321:SF8">
    <property type="entry name" value="ESTRADIOL 17-BETA-DEHYDROGENASE 8-RELATED"/>
    <property type="match status" value="1"/>
</dbReference>
<keyword evidence="2" id="KW-0560">Oxidoreductase</keyword>
<proteinExistence type="inferred from homology"/>
<accession>A0A021VXA4</accession>
<dbReference type="InterPro" id="IPR036291">
    <property type="entry name" value="NAD(P)-bd_dom_sf"/>
</dbReference>
<evidence type="ECO:0000313" key="3">
    <source>
        <dbReference type="EMBL" id="EYR63712.1"/>
    </source>
</evidence>
<dbReference type="PANTHER" id="PTHR24321">
    <property type="entry name" value="DEHYDROGENASES, SHORT CHAIN"/>
    <property type="match status" value="1"/>
</dbReference>
<dbReference type="AlphaFoldDB" id="A0A021VXA4"/>
<dbReference type="GO" id="GO:0016491">
    <property type="term" value="F:oxidoreductase activity"/>
    <property type="evidence" value="ECO:0007669"/>
    <property type="project" value="UniProtKB-KW"/>
</dbReference>
<gene>
    <name evidence="3" type="ORF">N866_18705</name>
</gene>
<dbReference type="Gene3D" id="3.40.50.720">
    <property type="entry name" value="NAD(P)-binding Rossmann-like Domain"/>
    <property type="match status" value="1"/>
</dbReference>
<protein>
    <submittedName>
        <fullName evidence="3">Short-chain dehydrogenase</fullName>
    </submittedName>
</protein>
<name>A0A021VXA4_9CELL</name>
<dbReference type="Pfam" id="PF00106">
    <property type="entry name" value="adh_short"/>
    <property type="match status" value="1"/>
</dbReference>